<feature type="region of interest" description="Disordered" evidence="1">
    <location>
        <begin position="95"/>
        <end position="118"/>
    </location>
</feature>
<accession>A0A016UZQ2</accession>
<protein>
    <submittedName>
        <fullName evidence="2">Uncharacterized protein</fullName>
    </submittedName>
</protein>
<feature type="compositionally biased region" description="Acidic residues" evidence="1">
    <location>
        <begin position="103"/>
        <end position="112"/>
    </location>
</feature>
<dbReference type="Proteomes" id="UP000024635">
    <property type="component" value="Unassembled WGS sequence"/>
</dbReference>
<keyword evidence="3" id="KW-1185">Reference proteome</keyword>
<evidence type="ECO:0000256" key="1">
    <source>
        <dbReference type="SAM" id="MobiDB-lite"/>
    </source>
</evidence>
<feature type="compositionally biased region" description="Polar residues" evidence="1">
    <location>
        <begin position="64"/>
        <end position="77"/>
    </location>
</feature>
<feature type="region of interest" description="Disordered" evidence="1">
    <location>
        <begin position="45"/>
        <end position="77"/>
    </location>
</feature>
<comment type="caution">
    <text evidence="2">The sequence shown here is derived from an EMBL/GenBank/DDBJ whole genome shotgun (WGS) entry which is preliminary data.</text>
</comment>
<organism evidence="2 3">
    <name type="scientific">Ancylostoma ceylanicum</name>
    <dbReference type="NCBI Taxonomy" id="53326"/>
    <lineage>
        <taxon>Eukaryota</taxon>
        <taxon>Metazoa</taxon>
        <taxon>Ecdysozoa</taxon>
        <taxon>Nematoda</taxon>
        <taxon>Chromadorea</taxon>
        <taxon>Rhabditida</taxon>
        <taxon>Rhabditina</taxon>
        <taxon>Rhabditomorpha</taxon>
        <taxon>Strongyloidea</taxon>
        <taxon>Ancylostomatidae</taxon>
        <taxon>Ancylostomatinae</taxon>
        <taxon>Ancylostoma</taxon>
    </lineage>
</organism>
<name>A0A016UZQ2_9BILA</name>
<dbReference type="EMBL" id="JARK01001359">
    <property type="protein sequence ID" value="EYC19943.1"/>
    <property type="molecule type" value="Genomic_DNA"/>
</dbReference>
<gene>
    <name evidence="2" type="primary">Acey_s0023.g791</name>
    <name evidence="2" type="ORF">Y032_0023g791</name>
</gene>
<proteinExistence type="predicted"/>
<reference evidence="3" key="1">
    <citation type="journal article" date="2015" name="Nat. Genet.">
        <title>The genome and transcriptome of the zoonotic hookworm Ancylostoma ceylanicum identify infection-specific gene families.</title>
        <authorList>
            <person name="Schwarz E.M."/>
            <person name="Hu Y."/>
            <person name="Antoshechkin I."/>
            <person name="Miller M.M."/>
            <person name="Sternberg P.W."/>
            <person name="Aroian R.V."/>
        </authorList>
    </citation>
    <scope>NUCLEOTIDE SEQUENCE</scope>
    <source>
        <strain evidence="3">HY135</strain>
    </source>
</reference>
<dbReference type="AlphaFoldDB" id="A0A016UZQ2"/>
<evidence type="ECO:0000313" key="3">
    <source>
        <dbReference type="Proteomes" id="UP000024635"/>
    </source>
</evidence>
<evidence type="ECO:0000313" key="2">
    <source>
        <dbReference type="EMBL" id="EYC19943.1"/>
    </source>
</evidence>
<sequence length="118" mass="12775">MDACLQGGQCSEFEIRGIMLCVSLQYALQLLFYMSLVVGSIDCGKGKGGKKASVPRAPGKFASVTKSTKSGSASSEVSVLPTQLREIMEAERMAKQQKGYDNFDIDIDDDDVKPDSKK</sequence>
<dbReference type="OrthoDB" id="5868916at2759"/>